<evidence type="ECO:0000313" key="4">
    <source>
        <dbReference type="Proteomes" id="UP000076567"/>
    </source>
</evidence>
<dbReference type="InterPro" id="IPR001173">
    <property type="entry name" value="Glyco_trans_2-like"/>
</dbReference>
<evidence type="ECO:0000259" key="2">
    <source>
        <dbReference type="Pfam" id="PF00535"/>
    </source>
</evidence>
<comment type="caution">
    <text evidence="3">The sequence shown here is derived from an EMBL/GenBank/DDBJ whole genome shotgun (WGS) entry which is preliminary data.</text>
</comment>
<evidence type="ECO:0000313" key="3">
    <source>
        <dbReference type="EMBL" id="KZE63411.1"/>
    </source>
</evidence>
<protein>
    <recommendedName>
        <fullName evidence="2">Glycosyltransferase 2-like domain-containing protein</fullName>
    </recommendedName>
</protein>
<dbReference type="Pfam" id="PF00535">
    <property type="entry name" value="Glycos_transf_2"/>
    <property type="match status" value="1"/>
</dbReference>
<proteinExistence type="inferred from homology"/>
<comment type="similarity">
    <text evidence="1">Belongs to the glycosyltransferase 2 family.</text>
</comment>
<dbReference type="Gene3D" id="3.90.550.10">
    <property type="entry name" value="Spore Coat Polysaccharide Biosynthesis Protein SpsA, Chain A"/>
    <property type="match status" value="1"/>
</dbReference>
<dbReference type="SUPFAM" id="SSF53448">
    <property type="entry name" value="Nucleotide-diphospho-sugar transferases"/>
    <property type="match status" value="1"/>
</dbReference>
<organism evidence="3 4">
    <name type="scientific">Fictibacillus phosphorivorans</name>
    <dbReference type="NCBI Taxonomy" id="1221500"/>
    <lineage>
        <taxon>Bacteria</taxon>
        <taxon>Bacillati</taxon>
        <taxon>Bacillota</taxon>
        <taxon>Bacilli</taxon>
        <taxon>Bacillales</taxon>
        <taxon>Fictibacillaceae</taxon>
        <taxon>Fictibacillus</taxon>
    </lineage>
</organism>
<dbReference type="GO" id="GO:0016758">
    <property type="term" value="F:hexosyltransferase activity"/>
    <property type="evidence" value="ECO:0007669"/>
    <property type="project" value="UniProtKB-ARBA"/>
</dbReference>
<name>A0A161SM18_9BACL</name>
<dbReference type="InterPro" id="IPR029044">
    <property type="entry name" value="Nucleotide-diphossugar_trans"/>
</dbReference>
<dbReference type="EMBL" id="LRFC01000039">
    <property type="protein sequence ID" value="KZE63411.1"/>
    <property type="molecule type" value="Genomic_DNA"/>
</dbReference>
<accession>A0A161SM18</accession>
<gene>
    <name evidence="3" type="ORF">AWM68_15460</name>
</gene>
<dbReference type="CDD" id="cd00761">
    <property type="entry name" value="Glyco_tranf_GTA_type"/>
    <property type="match status" value="1"/>
</dbReference>
<keyword evidence="4" id="KW-1185">Reference proteome</keyword>
<dbReference type="Proteomes" id="UP000076567">
    <property type="component" value="Unassembled WGS sequence"/>
</dbReference>
<feature type="domain" description="Glycosyltransferase 2-like" evidence="2">
    <location>
        <begin position="14"/>
        <end position="176"/>
    </location>
</feature>
<dbReference type="PANTHER" id="PTHR22916">
    <property type="entry name" value="GLYCOSYLTRANSFERASE"/>
    <property type="match status" value="1"/>
</dbReference>
<sequence>MKGRNREKVDEKVTVLMPSYNPGKYLRNAVESVFNQSYQDWKMIIVDDASTDDSLLTIQDYLSDSRLTLIRNKKNLGQSKTQNIGLAHIETEFTIMLDSDDWFFPDTLEILINEANKVSEDVGLICGKKTIVMEDDYGEVLYKLLDIKGSSYDDPYEFLLANFIPYPRFYRTAALKRVGGWPTDDPYEGRYLEDRRMDVLLIEYYKIHWIDEMLYNYRKHINNVTVNKKDLLNEMIKWNIHYALKKWGDKFEPQFRLNKTGWVELTSLTPK</sequence>
<dbReference type="AlphaFoldDB" id="A0A161SM18"/>
<evidence type="ECO:0000256" key="1">
    <source>
        <dbReference type="ARBA" id="ARBA00006739"/>
    </source>
</evidence>
<reference evidence="4" key="1">
    <citation type="submission" date="2016-01" db="EMBL/GenBank/DDBJ databases">
        <title>Draft genome of Chromobacterium sp. F49.</title>
        <authorList>
            <person name="Hong K.W."/>
        </authorList>
    </citation>
    <scope>NUCLEOTIDE SEQUENCE [LARGE SCALE GENOMIC DNA]</scope>
    <source>
        <strain evidence="4">P7IIIA</strain>
    </source>
</reference>
<dbReference type="PANTHER" id="PTHR22916:SF3">
    <property type="entry name" value="UDP-GLCNAC:BETAGAL BETA-1,3-N-ACETYLGLUCOSAMINYLTRANSFERASE-LIKE PROTEIN 1"/>
    <property type="match status" value="1"/>
</dbReference>